<evidence type="ECO:0000313" key="6">
    <source>
        <dbReference type="EMBL" id="OZI79613.1"/>
    </source>
</evidence>
<feature type="region of interest" description="Disordered" evidence="4">
    <location>
        <begin position="1"/>
        <end position="27"/>
    </location>
</feature>
<keyword evidence="3" id="KW-0804">Transcription</keyword>
<keyword evidence="1" id="KW-0805">Transcription regulation</keyword>
<evidence type="ECO:0000256" key="4">
    <source>
        <dbReference type="SAM" id="MobiDB-lite"/>
    </source>
</evidence>
<dbReference type="Gene3D" id="1.10.10.10">
    <property type="entry name" value="Winged helix-like DNA-binding domain superfamily/Winged helix DNA-binding domain"/>
    <property type="match status" value="1"/>
</dbReference>
<dbReference type="SUPFAM" id="SSF48008">
    <property type="entry name" value="GntR ligand-binding domain-like"/>
    <property type="match status" value="1"/>
</dbReference>
<protein>
    <submittedName>
        <fullName evidence="6">GntR family transcriptional regulator</fullName>
    </submittedName>
</protein>
<evidence type="ECO:0000256" key="1">
    <source>
        <dbReference type="ARBA" id="ARBA00023015"/>
    </source>
</evidence>
<keyword evidence="2" id="KW-0238">DNA-binding</keyword>
<dbReference type="PANTHER" id="PTHR43537:SF49">
    <property type="entry name" value="TRANSCRIPTIONAL REGULATORY PROTEIN"/>
    <property type="match status" value="1"/>
</dbReference>
<dbReference type="Proteomes" id="UP000215633">
    <property type="component" value="Unassembled WGS sequence"/>
</dbReference>
<sequence>MATSTSPRKRAPAGSGAAAARKGSRSAAQDLSLILRERIAKGDLPPGSKLNEYDLSAEFGIPRTRVRDAFVELEQRGLIERTPNRGAMVARLGPEQVFRIYDIREVLEGLCVRLATQNTAPTEWRELYEYFSGPVSEAVKQGDFELYMDEVSAFRAKCIQAADNPELTRALDSINEKTQVIIRRIVILPGRAEAGVRQQCEILKAMCEGDADRAEAMRRHNIRDAKACLKQYLKYIL</sequence>
<keyword evidence="7" id="KW-1185">Reference proteome</keyword>
<evidence type="ECO:0000313" key="7">
    <source>
        <dbReference type="Proteomes" id="UP000215633"/>
    </source>
</evidence>
<dbReference type="InterPro" id="IPR011711">
    <property type="entry name" value="GntR_C"/>
</dbReference>
<dbReference type="RefSeq" id="WP_094806118.1">
    <property type="nucleotide sequence ID" value="NZ_NEVT01000003.1"/>
</dbReference>
<evidence type="ECO:0000256" key="2">
    <source>
        <dbReference type="ARBA" id="ARBA00023125"/>
    </source>
</evidence>
<evidence type="ECO:0000259" key="5">
    <source>
        <dbReference type="PROSITE" id="PS50949"/>
    </source>
</evidence>
<dbReference type="InterPro" id="IPR036388">
    <property type="entry name" value="WH-like_DNA-bd_sf"/>
</dbReference>
<comment type="caution">
    <text evidence="6">The sequence shown here is derived from an EMBL/GenBank/DDBJ whole genome shotgun (WGS) entry which is preliminary data.</text>
</comment>
<feature type="domain" description="HTH gntR-type" evidence="5">
    <location>
        <begin position="25"/>
        <end position="92"/>
    </location>
</feature>
<dbReference type="InterPro" id="IPR008920">
    <property type="entry name" value="TF_FadR/GntR_C"/>
</dbReference>
<accession>A0A261W207</accession>
<dbReference type="PANTHER" id="PTHR43537">
    <property type="entry name" value="TRANSCRIPTIONAL REGULATOR, GNTR FAMILY"/>
    <property type="match status" value="1"/>
</dbReference>
<dbReference type="PROSITE" id="PS50949">
    <property type="entry name" value="HTH_GNTR"/>
    <property type="match status" value="1"/>
</dbReference>
<dbReference type="Gene3D" id="1.20.120.530">
    <property type="entry name" value="GntR ligand-binding domain-like"/>
    <property type="match status" value="1"/>
</dbReference>
<dbReference type="InterPro" id="IPR000524">
    <property type="entry name" value="Tscrpt_reg_HTH_GntR"/>
</dbReference>
<evidence type="ECO:0000256" key="3">
    <source>
        <dbReference type="ARBA" id="ARBA00023163"/>
    </source>
</evidence>
<dbReference type="GO" id="GO:0003677">
    <property type="term" value="F:DNA binding"/>
    <property type="evidence" value="ECO:0007669"/>
    <property type="project" value="UniProtKB-KW"/>
</dbReference>
<dbReference type="SMART" id="SM00345">
    <property type="entry name" value="HTH_GNTR"/>
    <property type="match status" value="1"/>
</dbReference>
<dbReference type="InterPro" id="IPR036390">
    <property type="entry name" value="WH_DNA-bd_sf"/>
</dbReference>
<gene>
    <name evidence="6" type="ORF">CAL24_06735</name>
</gene>
<dbReference type="CDD" id="cd07377">
    <property type="entry name" value="WHTH_GntR"/>
    <property type="match status" value="1"/>
</dbReference>
<reference evidence="7" key="1">
    <citation type="submission" date="2017-05" db="EMBL/GenBank/DDBJ databases">
        <title>Complete and WGS of Bordetella genogroups.</title>
        <authorList>
            <person name="Spilker T."/>
            <person name="Lipuma J."/>
        </authorList>
    </citation>
    <scope>NUCLEOTIDE SEQUENCE [LARGE SCALE GENOMIC DNA]</scope>
    <source>
        <strain evidence="7">AU8256</strain>
    </source>
</reference>
<dbReference type="AlphaFoldDB" id="A0A261W207"/>
<dbReference type="SMART" id="SM00895">
    <property type="entry name" value="FCD"/>
    <property type="match status" value="1"/>
</dbReference>
<proteinExistence type="predicted"/>
<dbReference type="EMBL" id="NEVT01000003">
    <property type="protein sequence ID" value="OZI79613.1"/>
    <property type="molecule type" value="Genomic_DNA"/>
</dbReference>
<dbReference type="GO" id="GO:0003700">
    <property type="term" value="F:DNA-binding transcription factor activity"/>
    <property type="evidence" value="ECO:0007669"/>
    <property type="project" value="InterPro"/>
</dbReference>
<name>A0A261W207_9BORD</name>
<dbReference type="SUPFAM" id="SSF46785">
    <property type="entry name" value="Winged helix' DNA-binding domain"/>
    <property type="match status" value="1"/>
</dbReference>
<feature type="compositionally biased region" description="Low complexity" evidence="4">
    <location>
        <begin position="12"/>
        <end position="27"/>
    </location>
</feature>
<dbReference type="Pfam" id="PF07729">
    <property type="entry name" value="FCD"/>
    <property type="match status" value="1"/>
</dbReference>
<organism evidence="6 7">
    <name type="scientific">Bordetella genomosp. 2</name>
    <dbReference type="NCBI Taxonomy" id="1983456"/>
    <lineage>
        <taxon>Bacteria</taxon>
        <taxon>Pseudomonadati</taxon>
        <taxon>Pseudomonadota</taxon>
        <taxon>Betaproteobacteria</taxon>
        <taxon>Burkholderiales</taxon>
        <taxon>Alcaligenaceae</taxon>
        <taxon>Bordetella</taxon>
    </lineage>
</organism>
<dbReference type="Pfam" id="PF00392">
    <property type="entry name" value="GntR"/>
    <property type="match status" value="1"/>
</dbReference>